<evidence type="ECO:0000313" key="12">
    <source>
        <dbReference type="Proteomes" id="UP001162164"/>
    </source>
</evidence>
<evidence type="ECO:0000256" key="6">
    <source>
        <dbReference type="ARBA" id="ARBA00023157"/>
    </source>
</evidence>
<sequence>MRVWETCYRFQIQSAMVIAAGVFSLALFFGALNALPPGFDDRGQNGAIYDEVRQLASLNPGLTQNESPETSYQNASLEPSTEDPIEKPDDKYLESLSNTALQPVVFHRADRVWDQNTFNITAHYQQAHLGPIRDHTVLILDPQDGKILGRWGADLFYVPHGLTVDRHDNLWLTDVALHQAFKFKPGELEPSLTFGRRFSPGSDIKHLCMPTSVAVATTGEIFIADGYCNSRILKYNAAGGLLRIIPNPPEFLSLQIPHSLALIESMDRLCVADRENKRVTCPRAGLYSIQGRKEPALTIQQPDMGRVFGVTAKVLEKFPDIHSRRRGIRPRMFLLIENYPESKTREIFYQQKHEWKPRKKLSGINSAAWEIRKAGVCREWPYLPLLSVQGLTIDPQTESVIDHWAPEEGFGNPHDIAVCPNGSALYVVEIGPNRIWKFELVPPKK</sequence>
<evidence type="ECO:0000256" key="1">
    <source>
        <dbReference type="ARBA" id="ARBA00001947"/>
    </source>
</evidence>
<organism evidence="11 12">
    <name type="scientific">Molorchus minor</name>
    <dbReference type="NCBI Taxonomy" id="1323400"/>
    <lineage>
        <taxon>Eukaryota</taxon>
        <taxon>Metazoa</taxon>
        <taxon>Ecdysozoa</taxon>
        <taxon>Arthropoda</taxon>
        <taxon>Hexapoda</taxon>
        <taxon>Insecta</taxon>
        <taxon>Pterygota</taxon>
        <taxon>Neoptera</taxon>
        <taxon>Endopterygota</taxon>
        <taxon>Coleoptera</taxon>
        <taxon>Polyphaga</taxon>
        <taxon>Cucujiformia</taxon>
        <taxon>Chrysomeloidea</taxon>
        <taxon>Cerambycidae</taxon>
        <taxon>Lamiinae</taxon>
        <taxon>Monochamini</taxon>
        <taxon>Molorchus</taxon>
    </lineage>
</organism>
<dbReference type="Proteomes" id="UP001162164">
    <property type="component" value="Unassembled WGS sequence"/>
</dbReference>
<keyword evidence="6" id="KW-1015">Disulfide bond</keyword>
<feature type="region of interest" description="Disordered" evidence="10">
    <location>
        <begin position="60"/>
        <end position="88"/>
    </location>
</feature>
<dbReference type="PRINTS" id="PR00790">
    <property type="entry name" value="PAMONOXGNASE"/>
</dbReference>
<evidence type="ECO:0000256" key="8">
    <source>
        <dbReference type="ARBA" id="ARBA00023239"/>
    </source>
</evidence>
<accession>A0ABQ9JKV6</accession>
<evidence type="ECO:0000256" key="3">
    <source>
        <dbReference type="ARBA" id="ARBA00022723"/>
    </source>
</evidence>
<keyword evidence="5" id="KW-0677">Repeat</keyword>
<dbReference type="InterPro" id="IPR001258">
    <property type="entry name" value="NHL_repeat"/>
</dbReference>
<comment type="cofactor">
    <cofactor evidence="1">
        <name>Zn(2+)</name>
        <dbReference type="ChEBI" id="CHEBI:29105"/>
    </cofactor>
</comment>
<name>A0ABQ9JKV6_9CUCU</name>
<evidence type="ECO:0000256" key="10">
    <source>
        <dbReference type="SAM" id="MobiDB-lite"/>
    </source>
</evidence>
<dbReference type="PROSITE" id="PS51125">
    <property type="entry name" value="NHL"/>
    <property type="match status" value="2"/>
</dbReference>
<dbReference type="PANTHER" id="PTHR10680">
    <property type="entry name" value="PEPTIDYL-GLYCINE ALPHA-AMIDATING MONOOXYGENASE"/>
    <property type="match status" value="1"/>
</dbReference>
<dbReference type="EC" id="4.3.2.5" evidence="2"/>
<feature type="repeat" description="NHL" evidence="9">
    <location>
        <begin position="199"/>
        <end position="238"/>
    </location>
</feature>
<evidence type="ECO:0000256" key="4">
    <source>
        <dbReference type="ARBA" id="ARBA00022729"/>
    </source>
</evidence>
<evidence type="ECO:0000313" key="11">
    <source>
        <dbReference type="EMBL" id="KAJ8978831.1"/>
    </source>
</evidence>
<dbReference type="InterPro" id="IPR011042">
    <property type="entry name" value="6-blade_b-propeller_TolB-like"/>
</dbReference>
<dbReference type="SUPFAM" id="SSF101898">
    <property type="entry name" value="NHL repeat"/>
    <property type="match status" value="1"/>
</dbReference>
<keyword evidence="4" id="KW-0732">Signal</keyword>
<dbReference type="InterPro" id="IPR000720">
    <property type="entry name" value="PHM/PAL"/>
</dbReference>
<keyword evidence="12" id="KW-1185">Reference proteome</keyword>
<dbReference type="EMBL" id="JAPWTJ010000399">
    <property type="protein sequence ID" value="KAJ8978831.1"/>
    <property type="molecule type" value="Genomic_DNA"/>
</dbReference>
<dbReference type="Gene3D" id="2.120.10.30">
    <property type="entry name" value="TolB, C-terminal domain"/>
    <property type="match status" value="2"/>
</dbReference>
<evidence type="ECO:0000256" key="7">
    <source>
        <dbReference type="ARBA" id="ARBA00023180"/>
    </source>
</evidence>
<keyword evidence="3" id="KW-0479">Metal-binding</keyword>
<feature type="repeat" description="NHL" evidence="9">
    <location>
        <begin position="145"/>
        <end position="186"/>
    </location>
</feature>
<comment type="caution">
    <text evidence="11">The sequence shown here is derived from an EMBL/GenBank/DDBJ whole genome shotgun (WGS) entry which is preliminary data.</text>
</comment>
<keyword evidence="8" id="KW-0456">Lyase</keyword>
<gene>
    <name evidence="11" type="ORF">NQ317_010831</name>
</gene>
<keyword evidence="7" id="KW-0325">Glycoprotein</keyword>
<reference evidence="11" key="1">
    <citation type="journal article" date="2023" name="Insect Mol. Biol.">
        <title>Genome sequencing provides insights into the evolution of gene families encoding plant cell wall-degrading enzymes in longhorned beetles.</title>
        <authorList>
            <person name="Shin N.R."/>
            <person name="Okamura Y."/>
            <person name="Kirsch R."/>
            <person name="Pauchet Y."/>
        </authorList>
    </citation>
    <scope>NUCLEOTIDE SEQUENCE</scope>
    <source>
        <strain evidence="11">MMC_N1</strain>
    </source>
</reference>
<feature type="compositionally biased region" description="Polar residues" evidence="10">
    <location>
        <begin position="60"/>
        <end position="79"/>
    </location>
</feature>
<dbReference type="CDD" id="cd14958">
    <property type="entry name" value="NHL_PAL_like"/>
    <property type="match status" value="1"/>
</dbReference>
<evidence type="ECO:0000256" key="2">
    <source>
        <dbReference type="ARBA" id="ARBA00012343"/>
    </source>
</evidence>
<evidence type="ECO:0000256" key="5">
    <source>
        <dbReference type="ARBA" id="ARBA00022737"/>
    </source>
</evidence>
<dbReference type="PANTHER" id="PTHR10680:SF37">
    <property type="entry name" value="PEPTIDYL-ALPHA-HYDROXYGLYCINE ALPHA-AMIDATING LYASE 2"/>
    <property type="match status" value="1"/>
</dbReference>
<evidence type="ECO:0000256" key="9">
    <source>
        <dbReference type="PROSITE-ProRule" id="PRU00504"/>
    </source>
</evidence>
<proteinExistence type="predicted"/>
<protein>
    <recommendedName>
        <fullName evidence="2">peptidylamidoglycolate lyase</fullName>
        <ecNumber evidence="2">4.3.2.5</ecNumber>
    </recommendedName>
</protein>
<dbReference type="Pfam" id="PF01436">
    <property type="entry name" value="NHL"/>
    <property type="match status" value="2"/>
</dbReference>